<dbReference type="InterPro" id="IPR001845">
    <property type="entry name" value="HTH_ArsR_DNA-bd_dom"/>
</dbReference>
<dbReference type="CDD" id="cd02440">
    <property type="entry name" value="AdoMet_MTases"/>
    <property type="match status" value="1"/>
</dbReference>
<accession>A0ABT5YQ43</accession>
<dbReference type="InterPro" id="IPR036390">
    <property type="entry name" value="WH_DNA-bd_sf"/>
</dbReference>
<name>A0ABT5YQ43_9PROT</name>
<keyword evidence="3" id="KW-1185">Reference proteome</keyword>
<dbReference type="SUPFAM" id="SSF53335">
    <property type="entry name" value="S-adenosyl-L-methionine-dependent methyltransferases"/>
    <property type="match status" value="1"/>
</dbReference>
<dbReference type="InterPro" id="IPR036388">
    <property type="entry name" value="WH-like_DNA-bd_sf"/>
</dbReference>
<gene>
    <name evidence="2" type="ORF">P2G67_12780</name>
</gene>
<dbReference type="Pfam" id="PF01022">
    <property type="entry name" value="HTH_5"/>
    <property type="match status" value="1"/>
</dbReference>
<dbReference type="CDD" id="cd00090">
    <property type="entry name" value="HTH_ARSR"/>
    <property type="match status" value="1"/>
</dbReference>
<dbReference type="SUPFAM" id="SSF46785">
    <property type="entry name" value="Winged helix' DNA-binding domain"/>
    <property type="match status" value="1"/>
</dbReference>
<comment type="caution">
    <text evidence="2">The sequence shown here is derived from an EMBL/GenBank/DDBJ whole genome shotgun (WGS) entry which is preliminary data.</text>
</comment>
<dbReference type="RefSeq" id="WP_275823607.1">
    <property type="nucleotide sequence ID" value="NZ_JARHUD010000007.1"/>
</dbReference>
<evidence type="ECO:0000313" key="2">
    <source>
        <dbReference type="EMBL" id="MDF2096850.1"/>
    </source>
</evidence>
<dbReference type="SMART" id="SM00418">
    <property type="entry name" value="HTH_ARSR"/>
    <property type="match status" value="1"/>
</dbReference>
<reference evidence="2 3" key="1">
    <citation type="submission" date="2023-03" db="EMBL/GenBank/DDBJ databases">
        <title>Fodinicurvata sp. CAU 1616 isolated from sea sendiment.</title>
        <authorList>
            <person name="Kim W."/>
        </authorList>
    </citation>
    <scope>NUCLEOTIDE SEQUENCE [LARGE SCALE GENOMIC DNA]</scope>
    <source>
        <strain evidence="2 3">CAU 1616</strain>
    </source>
</reference>
<evidence type="ECO:0000259" key="1">
    <source>
        <dbReference type="PROSITE" id="PS50987"/>
    </source>
</evidence>
<sequence length="325" mass="35715">MDVLLQGLRAAAEPTRLRVLALCAHAELTVSDLVEILGQSQPRVSRHLKLLVEAGLLQRHQEGSFAYYRLADRGLGAELSRQLVDLLPAEDPMHARDLERLQAVQEAWAVKAAAYFRRNATDWTRLRALHANTDTVDSALREIVLAEPVDDLLDVGTGAGHVLKLVGDHARSAIGIDLSRDMLTVARANLFRAGLRHCQVRHAEMTALPFAAGRFDVVTLHMVLHYAQRPVAAIQEAARVLRPGGRLVVVDFLPHERAELRSEHAHRWLGFSDAGMTDFLSEAGLVAERSHSLAGGPLTVGLWLGRRPANDSLNSDNAETARKVI</sequence>
<feature type="domain" description="HTH arsR-type" evidence="1">
    <location>
        <begin position="1"/>
        <end position="90"/>
    </location>
</feature>
<proteinExistence type="predicted"/>
<dbReference type="InterPro" id="IPR011991">
    <property type="entry name" value="ArsR-like_HTH"/>
</dbReference>
<dbReference type="PANTHER" id="PTHR42912">
    <property type="entry name" value="METHYLTRANSFERASE"/>
    <property type="match status" value="1"/>
</dbReference>
<dbReference type="InterPro" id="IPR050508">
    <property type="entry name" value="Methyltransf_Superfamily"/>
</dbReference>
<dbReference type="Gene3D" id="3.40.50.150">
    <property type="entry name" value="Vaccinia Virus protein VP39"/>
    <property type="match status" value="1"/>
</dbReference>
<dbReference type="Proteomes" id="UP001215503">
    <property type="component" value="Unassembled WGS sequence"/>
</dbReference>
<dbReference type="Pfam" id="PF08241">
    <property type="entry name" value="Methyltransf_11"/>
    <property type="match status" value="1"/>
</dbReference>
<dbReference type="InterPro" id="IPR013216">
    <property type="entry name" value="Methyltransf_11"/>
</dbReference>
<protein>
    <submittedName>
        <fullName evidence="2">Metalloregulator ArsR/SmtB family transcription factor</fullName>
    </submittedName>
</protein>
<dbReference type="PRINTS" id="PR00778">
    <property type="entry name" value="HTHARSR"/>
</dbReference>
<dbReference type="Gene3D" id="1.10.10.10">
    <property type="entry name" value="Winged helix-like DNA-binding domain superfamily/Winged helix DNA-binding domain"/>
    <property type="match status" value="1"/>
</dbReference>
<dbReference type="PROSITE" id="PS50987">
    <property type="entry name" value="HTH_ARSR_2"/>
    <property type="match status" value="1"/>
</dbReference>
<dbReference type="InterPro" id="IPR029063">
    <property type="entry name" value="SAM-dependent_MTases_sf"/>
</dbReference>
<evidence type="ECO:0000313" key="3">
    <source>
        <dbReference type="Proteomes" id="UP001215503"/>
    </source>
</evidence>
<organism evidence="2 3">
    <name type="scientific">Aquibaculum arenosum</name>
    <dbReference type="NCBI Taxonomy" id="3032591"/>
    <lineage>
        <taxon>Bacteria</taxon>
        <taxon>Pseudomonadati</taxon>
        <taxon>Pseudomonadota</taxon>
        <taxon>Alphaproteobacteria</taxon>
        <taxon>Rhodospirillales</taxon>
        <taxon>Rhodovibrionaceae</taxon>
        <taxon>Aquibaculum</taxon>
    </lineage>
</organism>
<dbReference type="EMBL" id="JARHUD010000007">
    <property type="protein sequence ID" value="MDF2096850.1"/>
    <property type="molecule type" value="Genomic_DNA"/>
</dbReference>
<dbReference type="NCBIfam" id="NF033788">
    <property type="entry name" value="HTH_metalloreg"/>
    <property type="match status" value="1"/>
</dbReference>